<accession>A0A3Q9IEC2</accession>
<dbReference type="KEGG" id="plut:EI981_24240"/>
<dbReference type="Pfam" id="PF22339">
    <property type="entry name" value="YgxA-like_sub_bind"/>
    <property type="match status" value="1"/>
</dbReference>
<dbReference type="EMBL" id="CP034346">
    <property type="protein sequence ID" value="AZS17224.1"/>
    <property type="molecule type" value="Genomic_DNA"/>
</dbReference>
<evidence type="ECO:0000259" key="2">
    <source>
        <dbReference type="Pfam" id="PF22339"/>
    </source>
</evidence>
<gene>
    <name evidence="3" type="ORF">EI981_24240</name>
</gene>
<sequence length="289" mass="33521">MEPTIFSFPDTDRCPGAIGAIVYRQGGERHSPLPNDYDLLIIAVCHDLEDDVRIEHFINRDVRYQLLQVGKSYLLRSLVSGDNPDILRCFLQGGVIWDVEGELTAFRGELIQFKGDLRSRRRFKEYSRMLRMYTEAKHYEQAKDFMDAYYCVMQALKHYANIELIEQGVLPESVTWEQMLSLNPVVYKLFHELTNSKETLSQRIDLLLLTNEFSIVSKMEDCCTPLLRVMECRKDTWSVHELSQFPELKHAKEDLPLVLSKLVHHSLIKEVTLAAANGYGEGREIRYKA</sequence>
<feature type="domain" description="Nucleotidyltransferase-like" evidence="1">
    <location>
        <begin position="27"/>
        <end position="115"/>
    </location>
</feature>
<dbReference type="InterPro" id="IPR029348">
    <property type="entry name" value="NTF-like"/>
</dbReference>
<organism evidence="3 4">
    <name type="scientific">Paenibacillus lutimineralis</name>
    <dbReference type="NCBI Taxonomy" id="2707005"/>
    <lineage>
        <taxon>Bacteria</taxon>
        <taxon>Bacillati</taxon>
        <taxon>Bacillota</taxon>
        <taxon>Bacilli</taxon>
        <taxon>Bacillales</taxon>
        <taxon>Paenibacillaceae</taxon>
        <taxon>Paenibacillus</taxon>
    </lineage>
</organism>
<evidence type="ECO:0000313" key="4">
    <source>
        <dbReference type="Proteomes" id="UP000270678"/>
    </source>
</evidence>
<dbReference type="InterPro" id="IPR054515">
    <property type="entry name" value="YgxA-like_substrate-bd"/>
</dbReference>
<dbReference type="InterPro" id="IPR043519">
    <property type="entry name" value="NT_sf"/>
</dbReference>
<reference evidence="4" key="1">
    <citation type="submission" date="2018-12" db="EMBL/GenBank/DDBJ databases">
        <title>Complete genome sequence of Paenibacillus sp. MBLB1234.</title>
        <authorList>
            <person name="Nam Y.-D."/>
            <person name="Kang J."/>
            <person name="Chung W.-H."/>
            <person name="Park Y.S."/>
        </authorList>
    </citation>
    <scope>NUCLEOTIDE SEQUENCE [LARGE SCALE GENOMIC DNA]</scope>
    <source>
        <strain evidence="4">MBLB1234</strain>
    </source>
</reference>
<dbReference type="Proteomes" id="UP000270678">
    <property type="component" value="Chromosome"/>
</dbReference>
<feature type="domain" description="YgxA-like substrate binding" evidence="2">
    <location>
        <begin position="124"/>
        <end position="218"/>
    </location>
</feature>
<dbReference type="RefSeq" id="WP_127002584.1">
    <property type="nucleotide sequence ID" value="NZ_CP034346.1"/>
</dbReference>
<proteinExistence type="predicted"/>
<keyword evidence="4" id="KW-1185">Reference proteome</keyword>
<dbReference type="Pfam" id="PF14540">
    <property type="entry name" value="NTF-like"/>
    <property type="match status" value="1"/>
</dbReference>
<dbReference type="AlphaFoldDB" id="A0A3Q9IEC2"/>
<protein>
    <submittedName>
        <fullName evidence="3">Uncharacterized protein</fullName>
    </submittedName>
</protein>
<evidence type="ECO:0000313" key="3">
    <source>
        <dbReference type="EMBL" id="AZS17224.1"/>
    </source>
</evidence>
<dbReference type="Gene3D" id="1.20.120.330">
    <property type="entry name" value="Nucleotidyltransferases domain 2"/>
    <property type="match status" value="1"/>
</dbReference>
<dbReference type="Gene3D" id="3.30.460.10">
    <property type="entry name" value="Beta Polymerase, domain 2"/>
    <property type="match status" value="1"/>
</dbReference>
<name>A0A3Q9IEC2_9BACL</name>
<evidence type="ECO:0000259" key="1">
    <source>
        <dbReference type="Pfam" id="PF14540"/>
    </source>
</evidence>
<dbReference type="OrthoDB" id="2350973at2"/>